<accession>A0A066USZ1</accession>
<dbReference type="EMBL" id="JFFR01000027">
    <property type="protein sequence ID" value="KDN27313.1"/>
    <property type="molecule type" value="Genomic_DNA"/>
</dbReference>
<protein>
    <recommendedName>
        <fullName evidence="3">SH3 domain-containing protein</fullName>
    </recommendedName>
</protein>
<comment type="caution">
    <text evidence="1">The sequence shown here is derived from an EMBL/GenBank/DDBJ whole genome shotgun (WGS) entry which is preliminary data.</text>
</comment>
<dbReference type="Proteomes" id="UP000027219">
    <property type="component" value="Unassembled WGS sequence"/>
</dbReference>
<proteinExistence type="predicted"/>
<keyword evidence="2" id="KW-1185">Reference proteome</keyword>
<evidence type="ECO:0008006" key="3">
    <source>
        <dbReference type="Google" id="ProtNLM"/>
    </source>
</evidence>
<organism evidence="1 2">
    <name type="scientific">Vibrio fortis</name>
    <dbReference type="NCBI Taxonomy" id="212667"/>
    <lineage>
        <taxon>Bacteria</taxon>
        <taxon>Pseudomonadati</taxon>
        <taxon>Pseudomonadota</taxon>
        <taxon>Gammaproteobacteria</taxon>
        <taxon>Vibrionales</taxon>
        <taxon>Vibrionaceae</taxon>
        <taxon>Vibrio</taxon>
    </lineage>
</organism>
<gene>
    <name evidence="1" type="ORF">VFDL14_20695</name>
</gene>
<dbReference type="RefSeq" id="WP_032552667.1">
    <property type="nucleotide sequence ID" value="NZ_JFFR01000027.1"/>
</dbReference>
<dbReference type="OrthoDB" id="74312at2"/>
<evidence type="ECO:0000313" key="2">
    <source>
        <dbReference type="Proteomes" id="UP000027219"/>
    </source>
</evidence>
<evidence type="ECO:0000313" key="1">
    <source>
        <dbReference type="EMBL" id="KDN27313.1"/>
    </source>
</evidence>
<reference evidence="1 2" key="1">
    <citation type="submission" date="2014-02" db="EMBL/GenBank/DDBJ databases">
        <title>Vibrio fortis Dalian14 Genome Sequencing.</title>
        <authorList>
            <person name="Wang Y."/>
            <person name="Song L."/>
            <person name="Liu G."/>
            <person name="Ding J."/>
        </authorList>
    </citation>
    <scope>NUCLEOTIDE SEQUENCE [LARGE SCALE GENOMIC DNA]</scope>
    <source>
        <strain evidence="1 2">Dalian14</strain>
    </source>
</reference>
<dbReference type="AlphaFoldDB" id="A0A066USZ1"/>
<sequence>MKKVIIALVILCLLGGGGAAYYFLVMKKDDVTPPEEEKAPVEQTSEDPQEELKPILDLSALPEQTDYYVSERKIAVYDEPNVDALIKDYLYKGDHIEILEKSNGWGRITDYIVLREGALEMAEWVEMSKLSEDEVIISADEHVEILDSYLVKSDDLKTYRKPFRVAVDSLIENGTCEPGDFEELGGWVKSVKYSNRNVYFIYCGGLKLENKIYLDADTGEIFSL</sequence>
<name>A0A066USZ1_9VIBR</name>